<feature type="coiled-coil region" evidence="1">
    <location>
        <begin position="156"/>
        <end position="190"/>
    </location>
</feature>
<gene>
    <name evidence="2" type="ORF">BT62DRAFT_462279</name>
</gene>
<organism evidence="2 3">
    <name type="scientific">Guyanagaster necrorhizus</name>
    <dbReference type="NCBI Taxonomy" id="856835"/>
    <lineage>
        <taxon>Eukaryota</taxon>
        <taxon>Fungi</taxon>
        <taxon>Dikarya</taxon>
        <taxon>Basidiomycota</taxon>
        <taxon>Agaricomycotina</taxon>
        <taxon>Agaricomycetes</taxon>
        <taxon>Agaricomycetidae</taxon>
        <taxon>Agaricales</taxon>
        <taxon>Marasmiineae</taxon>
        <taxon>Physalacriaceae</taxon>
        <taxon>Guyanagaster</taxon>
    </lineage>
</organism>
<accession>A0A9P7VL87</accession>
<protein>
    <submittedName>
        <fullName evidence="2">Uncharacterized protein</fullName>
    </submittedName>
</protein>
<evidence type="ECO:0000313" key="3">
    <source>
        <dbReference type="Proteomes" id="UP000812287"/>
    </source>
</evidence>
<keyword evidence="1" id="KW-0175">Coiled coil</keyword>
<dbReference type="EMBL" id="MU250555">
    <property type="protein sequence ID" value="KAG7441974.1"/>
    <property type="molecule type" value="Genomic_DNA"/>
</dbReference>
<name>A0A9P7VL87_9AGAR</name>
<comment type="caution">
    <text evidence="2">The sequence shown here is derived from an EMBL/GenBank/DDBJ whole genome shotgun (WGS) entry which is preliminary data.</text>
</comment>
<keyword evidence="3" id="KW-1185">Reference proteome</keyword>
<dbReference type="AlphaFoldDB" id="A0A9P7VL87"/>
<reference evidence="2" key="1">
    <citation type="submission" date="2020-11" db="EMBL/GenBank/DDBJ databases">
        <title>Adaptations for nitrogen fixation in a non-lichenized fungal sporocarp promotes dispersal by wood-feeding termites.</title>
        <authorList>
            <consortium name="DOE Joint Genome Institute"/>
            <person name="Koch R.A."/>
            <person name="Yoon G."/>
            <person name="Arayal U."/>
            <person name="Lail K."/>
            <person name="Amirebrahimi M."/>
            <person name="Labutti K."/>
            <person name="Lipzen A."/>
            <person name="Riley R."/>
            <person name="Barry K."/>
            <person name="Henrissat B."/>
            <person name="Grigoriev I.V."/>
            <person name="Herr J.R."/>
            <person name="Aime M.C."/>
        </authorList>
    </citation>
    <scope>NUCLEOTIDE SEQUENCE</scope>
    <source>
        <strain evidence="2">MCA 3950</strain>
    </source>
</reference>
<dbReference type="Proteomes" id="UP000812287">
    <property type="component" value="Unassembled WGS sequence"/>
</dbReference>
<proteinExistence type="predicted"/>
<sequence>MEIPWFRRGVACRGIVFDSGCIEADRNLGEACRTAAGRFGHGYSWVTRFRPARRRERDREENDYRFYTISNWMAISMTFAFCFSMRGGRFGSFRAGPFSFGSNSSLTLTVSSYVVSMSNLRHFRTPDQPHRLRASSIDLHRVSLSSTGRQCVHINILDMEEDIAVLNQHIRRLRSLLSNLRRVREQKEGQLEH</sequence>
<evidence type="ECO:0000256" key="1">
    <source>
        <dbReference type="SAM" id="Coils"/>
    </source>
</evidence>
<evidence type="ECO:0000313" key="2">
    <source>
        <dbReference type="EMBL" id="KAG7441974.1"/>
    </source>
</evidence>
<dbReference type="GeneID" id="66103296"/>
<dbReference type="RefSeq" id="XP_043035474.1">
    <property type="nucleotide sequence ID" value="XM_043181000.1"/>
</dbReference>